<evidence type="ECO:0000313" key="8">
    <source>
        <dbReference type="Ensembl" id="ENSACIP00000000317.1"/>
    </source>
</evidence>
<dbReference type="InterPro" id="IPR050098">
    <property type="entry name" value="TFPI/VKTCI-like"/>
</dbReference>
<reference evidence="8" key="1">
    <citation type="submission" date="2025-08" db="UniProtKB">
        <authorList>
            <consortium name="Ensembl"/>
        </authorList>
    </citation>
    <scope>IDENTIFICATION</scope>
</reference>
<proteinExistence type="predicted"/>
<dbReference type="PANTHER" id="PTHR10083">
    <property type="entry name" value="KUNITZ-TYPE PROTEASE INHIBITOR-RELATED"/>
    <property type="match status" value="1"/>
</dbReference>
<dbReference type="PROSITE" id="PS50279">
    <property type="entry name" value="BPTI_KUNITZ_2"/>
    <property type="match status" value="3"/>
</dbReference>
<dbReference type="PRINTS" id="PR00759">
    <property type="entry name" value="BASICPTASE"/>
</dbReference>
<dbReference type="AlphaFoldDB" id="A0A3Q0QPY7"/>
<sequence length="259" mass="29202">MKSRQTGDINTAQRSNKLALTSHPFLLYCPHLLHTVFRVMLGVIILLLLLFSISLLLSGVCLLEVDEGPCRGNIERYYYNTITQKCEVFYYGGCQGNANNFKSYQECHKTCYKIPKVPPICRVPKDEGPCRALLPSYFFNMTTMQCEPFSYGGCQGNSNRFQNLASCMEYCSPKKFPPVLCREPLDKGKCSASITRYYYNAATKMCEEFVYSGCGGSNNNFVSLQGCMDVCGKGYIAGTRAKHLRVLTQQHLSIYSLFL</sequence>
<evidence type="ECO:0000259" key="7">
    <source>
        <dbReference type="PROSITE" id="PS50279"/>
    </source>
</evidence>
<dbReference type="PANTHER" id="PTHR10083:SF328">
    <property type="entry name" value="TISSUE FACTOR PATHWAY INHIBITOR"/>
    <property type="match status" value="1"/>
</dbReference>
<dbReference type="SMART" id="SM00131">
    <property type="entry name" value="KU"/>
    <property type="match status" value="3"/>
</dbReference>
<keyword evidence="5" id="KW-1015">Disulfide bond</keyword>
<dbReference type="GO" id="GO:0005615">
    <property type="term" value="C:extracellular space"/>
    <property type="evidence" value="ECO:0007669"/>
    <property type="project" value="TreeGrafter"/>
</dbReference>
<keyword evidence="2" id="KW-0964">Secreted</keyword>
<dbReference type="InterPro" id="IPR002223">
    <property type="entry name" value="Kunitz_BPTI"/>
</dbReference>
<feature type="domain" description="BPTI/Kunitz inhibitor" evidence="7">
    <location>
        <begin position="61"/>
        <end position="111"/>
    </location>
</feature>
<dbReference type="FunFam" id="4.10.410.10:FF:000011">
    <property type="entry name" value="Tissue factor pathway inhibitor"/>
    <property type="match status" value="2"/>
</dbReference>
<dbReference type="GO" id="GO:0045214">
    <property type="term" value="P:sarcomere organization"/>
    <property type="evidence" value="ECO:0007669"/>
    <property type="project" value="Ensembl"/>
</dbReference>
<dbReference type="Pfam" id="PF00014">
    <property type="entry name" value="Kunitz_BPTI"/>
    <property type="match status" value="3"/>
</dbReference>
<protein>
    <submittedName>
        <fullName evidence="8">Tissue factor pathway inhibitor 2</fullName>
    </submittedName>
</protein>
<evidence type="ECO:0000256" key="3">
    <source>
        <dbReference type="ARBA" id="ARBA00022690"/>
    </source>
</evidence>
<evidence type="ECO:0000256" key="1">
    <source>
        <dbReference type="ARBA" id="ARBA00004613"/>
    </source>
</evidence>
<dbReference type="GO" id="GO:0004867">
    <property type="term" value="F:serine-type endopeptidase inhibitor activity"/>
    <property type="evidence" value="ECO:0007669"/>
    <property type="project" value="UniProtKB-KW"/>
</dbReference>
<evidence type="ECO:0000313" key="9">
    <source>
        <dbReference type="Proteomes" id="UP000261340"/>
    </source>
</evidence>
<keyword evidence="4" id="KW-0722">Serine protease inhibitor</keyword>
<keyword evidence="9" id="KW-1185">Reference proteome</keyword>
<dbReference type="CDD" id="cd22617">
    <property type="entry name" value="Kunitz_TFPI2_2-like"/>
    <property type="match status" value="1"/>
</dbReference>
<keyword evidence="3" id="KW-0646">Protease inhibitor</keyword>
<dbReference type="Proteomes" id="UP000261340">
    <property type="component" value="Unplaced"/>
</dbReference>
<reference evidence="8" key="2">
    <citation type="submission" date="2025-09" db="UniProtKB">
        <authorList>
            <consortium name="Ensembl"/>
        </authorList>
    </citation>
    <scope>IDENTIFICATION</scope>
</reference>
<dbReference type="GO" id="GO:0007417">
    <property type="term" value="P:central nervous system development"/>
    <property type="evidence" value="ECO:0007669"/>
    <property type="project" value="Ensembl"/>
</dbReference>
<accession>A0A3Q0QPY7</accession>
<feature type="transmembrane region" description="Helical" evidence="6">
    <location>
        <begin position="36"/>
        <end position="63"/>
    </location>
</feature>
<evidence type="ECO:0000256" key="2">
    <source>
        <dbReference type="ARBA" id="ARBA00022525"/>
    </source>
</evidence>
<dbReference type="STRING" id="61819.ENSACIP00000000317"/>
<keyword evidence="6" id="KW-0472">Membrane</keyword>
<evidence type="ECO:0000256" key="4">
    <source>
        <dbReference type="ARBA" id="ARBA00022900"/>
    </source>
</evidence>
<dbReference type="GO" id="GO:0007507">
    <property type="term" value="P:heart development"/>
    <property type="evidence" value="ECO:0007669"/>
    <property type="project" value="Ensembl"/>
</dbReference>
<dbReference type="PROSITE" id="PS00280">
    <property type="entry name" value="BPTI_KUNITZ_1"/>
    <property type="match status" value="2"/>
</dbReference>
<dbReference type="GO" id="GO:1903706">
    <property type="term" value="P:regulation of hemopoiesis"/>
    <property type="evidence" value="ECO:0007669"/>
    <property type="project" value="Ensembl"/>
</dbReference>
<dbReference type="Ensembl" id="ENSACIT00000000335.1">
    <property type="protein sequence ID" value="ENSACIP00000000317.1"/>
    <property type="gene ID" value="ENSACIG00000000272.1"/>
</dbReference>
<organism evidence="8 9">
    <name type="scientific">Amphilophus citrinellus</name>
    <name type="common">Midas cichlid</name>
    <name type="synonym">Cichlasoma citrinellum</name>
    <dbReference type="NCBI Taxonomy" id="61819"/>
    <lineage>
        <taxon>Eukaryota</taxon>
        <taxon>Metazoa</taxon>
        <taxon>Chordata</taxon>
        <taxon>Craniata</taxon>
        <taxon>Vertebrata</taxon>
        <taxon>Euteleostomi</taxon>
        <taxon>Actinopterygii</taxon>
        <taxon>Neopterygii</taxon>
        <taxon>Teleostei</taxon>
        <taxon>Neoteleostei</taxon>
        <taxon>Acanthomorphata</taxon>
        <taxon>Ovalentaria</taxon>
        <taxon>Cichlomorphae</taxon>
        <taxon>Cichliformes</taxon>
        <taxon>Cichlidae</taxon>
        <taxon>New World cichlids</taxon>
        <taxon>Cichlasomatinae</taxon>
        <taxon>Heroini</taxon>
        <taxon>Amphilophus</taxon>
    </lineage>
</organism>
<keyword evidence="6" id="KW-0812">Transmembrane</keyword>
<name>A0A3Q0QPY7_AMPCI</name>
<feature type="domain" description="BPTI/Kunitz inhibitor" evidence="7">
    <location>
        <begin position="181"/>
        <end position="231"/>
    </location>
</feature>
<evidence type="ECO:0000256" key="5">
    <source>
        <dbReference type="ARBA" id="ARBA00023157"/>
    </source>
</evidence>
<evidence type="ECO:0000256" key="6">
    <source>
        <dbReference type="SAM" id="Phobius"/>
    </source>
</evidence>
<dbReference type="SUPFAM" id="SSF57362">
    <property type="entry name" value="BPTI-like"/>
    <property type="match status" value="3"/>
</dbReference>
<dbReference type="Gene3D" id="4.10.410.10">
    <property type="entry name" value="Pancreatic trypsin inhibitor Kunitz domain"/>
    <property type="match status" value="3"/>
</dbReference>
<dbReference type="InterPro" id="IPR020901">
    <property type="entry name" value="Prtase_inh_Kunz-CS"/>
</dbReference>
<feature type="domain" description="BPTI/Kunitz inhibitor" evidence="7">
    <location>
        <begin position="121"/>
        <end position="171"/>
    </location>
</feature>
<comment type="subcellular location">
    <subcellularLocation>
        <location evidence="1">Secreted</location>
    </subcellularLocation>
</comment>
<dbReference type="InterPro" id="IPR036880">
    <property type="entry name" value="Kunitz_BPTI_sf"/>
</dbReference>
<keyword evidence="6" id="KW-1133">Transmembrane helix</keyword>
<dbReference type="GeneTree" id="ENSGT00940000159917"/>